<dbReference type="Proteomes" id="UP001172791">
    <property type="component" value="Unassembled WGS sequence"/>
</dbReference>
<organism evidence="2 5">
    <name type="scientific">Pandoraea cepalis</name>
    <dbReference type="NCBI Taxonomy" id="2508294"/>
    <lineage>
        <taxon>Bacteria</taxon>
        <taxon>Pseudomonadati</taxon>
        <taxon>Pseudomonadota</taxon>
        <taxon>Betaproteobacteria</taxon>
        <taxon>Burkholderiales</taxon>
        <taxon>Burkholderiaceae</taxon>
        <taxon>Pandoraea</taxon>
    </lineage>
</organism>
<evidence type="ECO:0000256" key="1">
    <source>
        <dbReference type="SAM" id="Phobius"/>
    </source>
</evidence>
<feature type="transmembrane region" description="Helical" evidence="1">
    <location>
        <begin position="21"/>
        <end position="40"/>
    </location>
</feature>
<sequence>MKVRSFLEILATRGPNTPIHAIAIALIATGLFMLVTASGMGPVAPIFLAASFYMFFAAVATELALATFACIRWIARTTLRRVAP</sequence>
<proteinExistence type="predicted"/>
<gene>
    <name evidence="2" type="ORF">DBA34_01060</name>
    <name evidence="3" type="ORF">DBB29_24685</name>
</gene>
<dbReference type="AlphaFoldDB" id="A0AAW7MGI5"/>
<evidence type="ECO:0000313" key="4">
    <source>
        <dbReference type="Proteomes" id="UP001172788"/>
    </source>
</evidence>
<keyword evidence="1" id="KW-0472">Membrane</keyword>
<evidence type="ECO:0000313" key="2">
    <source>
        <dbReference type="EMBL" id="MDN4571858.1"/>
    </source>
</evidence>
<reference evidence="2" key="1">
    <citation type="submission" date="2018-04" db="EMBL/GenBank/DDBJ databases">
        <authorList>
            <person name="Jy Z."/>
        </authorList>
    </citation>
    <scope>NUCLEOTIDE SEQUENCE</scope>
    <source>
        <strain evidence="3">AS13</strain>
        <strain evidence="2">LA18</strain>
    </source>
</reference>
<dbReference type="EMBL" id="QAID01000046">
    <property type="protein sequence ID" value="MDN4581312.1"/>
    <property type="molecule type" value="Genomic_DNA"/>
</dbReference>
<accession>A0AAW7MGI5</accession>
<dbReference type="RefSeq" id="WP_301233208.1">
    <property type="nucleotide sequence ID" value="NZ_QAIC01000022.1"/>
</dbReference>
<keyword evidence="1" id="KW-0812">Transmembrane</keyword>
<feature type="transmembrane region" description="Helical" evidence="1">
    <location>
        <begin position="46"/>
        <end position="71"/>
    </location>
</feature>
<keyword evidence="1" id="KW-1133">Transmembrane helix</keyword>
<comment type="caution">
    <text evidence="2">The sequence shown here is derived from an EMBL/GenBank/DDBJ whole genome shotgun (WGS) entry which is preliminary data.</text>
</comment>
<name>A0AAW7MGI5_9BURK</name>
<protein>
    <submittedName>
        <fullName evidence="2">Uncharacterized protein</fullName>
    </submittedName>
</protein>
<dbReference type="EMBL" id="QAIC01000022">
    <property type="protein sequence ID" value="MDN4571858.1"/>
    <property type="molecule type" value="Genomic_DNA"/>
</dbReference>
<dbReference type="Proteomes" id="UP001172788">
    <property type="component" value="Unassembled WGS sequence"/>
</dbReference>
<evidence type="ECO:0000313" key="3">
    <source>
        <dbReference type="EMBL" id="MDN4581312.1"/>
    </source>
</evidence>
<keyword evidence="4" id="KW-1185">Reference proteome</keyword>
<evidence type="ECO:0000313" key="5">
    <source>
        <dbReference type="Proteomes" id="UP001172791"/>
    </source>
</evidence>